<feature type="compositionally biased region" description="Basic and acidic residues" evidence="1">
    <location>
        <begin position="15"/>
        <end position="24"/>
    </location>
</feature>
<feature type="compositionally biased region" description="Polar residues" evidence="1">
    <location>
        <begin position="132"/>
        <end position="144"/>
    </location>
</feature>
<gene>
    <name evidence="2" type="ORF">EHAR0213_LOCUS7170</name>
</gene>
<feature type="compositionally biased region" description="Basic and acidic residues" evidence="1">
    <location>
        <begin position="189"/>
        <end position="225"/>
    </location>
</feature>
<feature type="compositionally biased region" description="Gly residues" evidence="1">
    <location>
        <begin position="63"/>
        <end position="75"/>
    </location>
</feature>
<feature type="region of interest" description="Disordered" evidence="1">
    <location>
        <begin position="15"/>
        <end position="96"/>
    </location>
</feature>
<dbReference type="AlphaFoldDB" id="A0A7S3J857"/>
<dbReference type="EMBL" id="HBII01016890">
    <property type="protein sequence ID" value="CAE0348259.1"/>
    <property type="molecule type" value="Transcribed_RNA"/>
</dbReference>
<protein>
    <submittedName>
        <fullName evidence="2">Uncharacterized protein</fullName>
    </submittedName>
</protein>
<sequence length="282" mass="32556">MRENNCVLKGKRIDIKRAEPKENSVPRQQMNNNSRRDYNYNNMQMDSGRGMNYRNQYQDNYRSGGGDGGGGGGGYQRNYPPRERGPPQYMHSKQEPYPPQQMMYQDYQMPYQQIEPPNVATIAPYAPPAQPTPSSYKYYNQQSPQSGYKQPGYGGGQYMDKVNDSRVMNEPKMMRRDDMYGNPGYSRGQGKDMGYEKQGYDKPVYDKPVYDKPVYDKPVYDKPVYEKPGYGSQNSGKPSYDTGMGYGQQAYQQYPKPHSNEQYMGGPSSREYPSSKNRYKPY</sequence>
<reference evidence="2" key="1">
    <citation type="submission" date="2021-01" db="EMBL/GenBank/DDBJ databases">
        <authorList>
            <person name="Corre E."/>
            <person name="Pelletier E."/>
            <person name="Niang G."/>
            <person name="Scheremetjew M."/>
            <person name="Finn R."/>
            <person name="Kale V."/>
            <person name="Holt S."/>
            <person name="Cochrane G."/>
            <person name="Meng A."/>
            <person name="Brown T."/>
            <person name="Cohen L."/>
        </authorList>
    </citation>
    <scope>NUCLEOTIDE SEQUENCE</scope>
    <source>
        <strain evidence="2">FSP1.4</strain>
    </source>
</reference>
<accession>A0A7S3J857</accession>
<evidence type="ECO:0000313" key="2">
    <source>
        <dbReference type="EMBL" id="CAE0348259.1"/>
    </source>
</evidence>
<proteinExistence type="predicted"/>
<feature type="region of interest" description="Disordered" evidence="1">
    <location>
        <begin position="121"/>
        <end position="282"/>
    </location>
</feature>
<feature type="compositionally biased region" description="Basic and acidic residues" evidence="1">
    <location>
        <begin position="161"/>
        <end position="179"/>
    </location>
</feature>
<organism evidence="2">
    <name type="scientific">Euplotes harpa</name>
    <dbReference type="NCBI Taxonomy" id="151035"/>
    <lineage>
        <taxon>Eukaryota</taxon>
        <taxon>Sar</taxon>
        <taxon>Alveolata</taxon>
        <taxon>Ciliophora</taxon>
        <taxon>Intramacronucleata</taxon>
        <taxon>Spirotrichea</taxon>
        <taxon>Hypotrichia</taxon>
        <taxon>Euplotida</taxon>
        <taxon>Euplotidae</taxon>
        <taxon>Euplotes</taxon>
    </lineage>
</organism>
<name>A0A7S3J857_9SPIT</name>
<evidence type="ECO:0000256" key="1">
    <source>
        <dbReference type="SAM" id="MobiDB-lite"/>
    </source>
</evidence>